<feature type="domain" description="Enoyl reductase (ER)" evidence="1">
    <location>
        <begin position="14"/>
        <end position="326"/>
    </location>
</feature>
<keyword evidence="3" id="KW-1185">Reference proteome</keyword>
<dbReference type="InterPro" id="IPR011032">
    <property type="entry name" value="GroES-like_sf"/>
</dbReference>
<dbReference type="EMBL" id="AP022588">
    <property type="protein sequence ID" value="BBY25951.1"/>
    <property type="molecule type" value="Genomic_DNA"/>
</dbReference>
<evidence type="ECO:0000259" key="1">
    <source>
        <dbReference type="SMART" id="SM00829"/>
    </source>
</evidence>
<dbReference type="AlphaFoldDB" id="A0A7I7QI48"/>
<sequence length="328" mass="34001">MEAPVLAAVVEEWGATPVYAEFGDPEARDGALAATVEASALTNLTRALISGKHYASKEIPLPAIPGFDGVARLDDGRRVYGYSVAPYGMMAQRTLVAADGLVEVPEGVDSVTAAAVPNPGISAWTALSFAAKVQPGDHVLILGATGVTGAMAAQLAKNVFGAGRVVVAGRDQARLDWLLGAGADEAISMRDEDLAERIRALHAERPFDAVLDYLWGPPAATALTALADSHPSAHYHATRFVQIGSIAGDPIELPAGILRGTGIVLSGVGIGSVPPEVMANARTEALPRLFAMVASGDLRLETATRALSDVEDVWTTAEPSGTRVVLVP</sequence>
<dbReference type="InterPro" id="IPR036291">
    <property type="entry name" value="NAD(P)-bd_dom_sf"/>
</dbReference>
<reference evidence="2 3" key="1">
    <citation type="journal article" date="2019" name="Emerg. Microbes Infect.">
        <title>Comprehensive subspecies identification of 175 nontuberculous mycobacteria species based on 7547 genomic profiles.</title>
        <authorList>
            <person name="Matsumoto Y."/>
            <person name="Kinjo T."/>
            <person name="Motooka D."/>
            <person name="Nabeya D."/>
            <person name="Jung N."/>
            <person name="Uechi K."/>
            <person name="Horii T."/>
            <person name="Iida T."/>
            <person name="Fujita J."/>
            <person name="Nakamura S."/>
        </authorList>
    </citation>
    <scope>NUCLEOTIDE SEQUENCE [LARGE SCALE GENOMIC DNA]</scope>
    <source>
        <strain evidence="2 3">JCM 17899</strain>
    </source>
</reference>
<organism evidence="2 3">
    <name type="scientific">Mycolicibacterium sediminis</name>
    <dbReference type="NCBI Taxonomy" id="1286180"/>
    <lineage>
        <taxon>Bacteria</taxon>
        <taxon>Bacillati</taxon>
        <taxon>Actinomycetota</taxon>
        <taxon>Actinomycetes</taxon>
        <taxon>Mycobacteriales</taxon>
        <taxon>Mycobacteriaceae</taxon>
        <taxon>Mycolicibacterium</taxon>
    </lineage>
</organism>
<dbReference type="PANTHER" id="PTHR43677">
    <property type="entry name" value="SHORT-CHAIN DEHYDROGENASE/REDUCTASE"/>
    <property type="match status" value="1"/>
</dbReference>
<dbReference type="Pfam" id="PF00107">
    <property type="entry name" value="ADH_zinc_N"/>
    <property type="match status" value="1"/>
</dbReference>
<dbReference type="InterPro" id="IPR013149">
    <property type="entry name" value="ADH-like_C"/>
</dbReference>
<evidence type="ECO:0000313" key="2">
    <source>
        <dbReference type="EMBL" id="BBY25951.1"/>
    </source>
</evidence>
<evidence type="ECO:0000313" key="3">
    <source>
        <dbReference type="Proteomes" id="UP000467193"/>
    </source>
</evidence>
<name>A0A7I7QI48_9MYCO</name>
<dbReference type="GO" id="GO:0016491">
    <property type="term" value="F:oxidoreductase activity"/>
    <property type="evidence" value="ECO:0007669"/>
    <property type="project" value="InterPro"/>
</dbReference>
<dbReference type="PANTHER" id="PTHR43677:SF11">
    <property type="entry name" value="ZINC-CONTAINING ALCOHOL DEHYDROGENASE"/>
    <property type="match status" value="1"/>
</dbReference>
<dbReference type="SUPFAM" id="SSF50129">
    <property type="entry name" value="GroES-like"/>
    <property type="match status" value="1"/>
</dbReference>
<proteinExistence type="predicted"/>
<protein>
    <submittedName>
        <fullName evidence="2">Putative zinc-binding alcohol dehydrogenase</fullName>
    </submittedName>
</protein>
<dbReference type="SUPFAM" id="SSF51735">
    <property type="entry name" value="NAD(P)-binding Rossmann-fold domains"/>
    <property type="match status" value="1"/>
</dbReference>
<dbReference type="InterPro" id="IPR051397">
    <property type="entry name" value="Zn-ADH-like_protein"/>
</dbReference>
<dbReference type="Gene3D" id="3.90.180.10">
    <property type="entry name" value="Medium-chain alcohol dehydrogenases, catalytic domain"/>
    <property type="match status" value="1"/>
</dbReference>
<dbReference type="Proteomes" id="UP000467193">
    <property type="component" value="Chromosome"/>
</dbReference>
<dbReference type="KEGG" id="msei:MSEDJ_00470"/>
<dbReference type="InterPro" id="IPR020843">
    <property type="entry name" value="ER"/>
</dbReference>
<dbReference type="SMART" id="SM00829">
    <property type="entry name" value="PKS_ER"/>
    <property type="match status" value="1"/>
</dbReference>
<dbReference type="Gene3D" id="3.40.50.720">
    <property type="entry name" value="NAD(P)-binding Rossmann-like Domain"/>
    <property type="match status" value="1"/>
</dbReference>
<accession>A0A7I7QI48</accession>
<gene>
    <name evidence="2" type="ORF">MSEDJ_00470</name>
</gene>